<organism evidence="1 2">
    <name type="scientific">Trichoderma harzianum CBS 226.95</name>
    <dbReference type="NCBI Taxonomy" id="983964"/>
    <lineage>
        <taxon>Eukaryota</taxon>
        <taxon>Fungi</taxon>
        <taxon>Dikarya</taxon>
        <taxon>Ascomycota</taxon>
        <taxon>Pezizomycotina</taxon>
        <taxon>Sordariomycetes</taxon>
        <taxon>Hypocreomycetidae</taxon>
        <taxon>Hypocreales</taxon>
        <taxon>Hypocreaceae</taxon>
        <taxon>Trichoderma</taxon>
    </lineage>
</organism>
<dbReference type="Proteomes" id="UP000241690">
    <property type="component" value="Unassembled WGS sequence"/>
</dbReference>
<sequence>MQVGRDVFGLFLTLPILLRPATSELFLCTSKLLPPAFLIHPLACFSLWASSVFLFPKISPGLAVTRLKTAHSVASSPSHCLWLGVNALFKTRHKRLHRLSVRPRNAVSTARTNIGVIRECLSSARPCTSITIRLISSRWPI</sequence>
<reference evidence="1 2" key="1">
    <citation type="submission" date="2016-07" db="EMBL/GenBank/DDBJ databases">
        <title>Multiple horizontal gene transfer events from other fungi enriched the ability of initially mycotrophic Trichoderma (Ascomycota) to feed on dead plant biomass.</title>
        <authorList>
            <consortium name="DOE Joint Genome Institute"/>
            <person name="Aerts A."/>
            <person name="Atanasova L."/>
            <person name="Chenthamara K."/>
            <person name="Zhang J."/>
            <person name="Grujic M."/>
            <person name="Henrissat B."/>
            <person name="Kuo A."/>
            <person name="Salamov A."/>
            <person name="Lipzen A."/>
            <person name="Labutti K."/>
            <person name="Barry K."/>
            <person name="Miao Y."/>
            <person name="Rahimi M.J."/>
            <person name="Shen Q."/>
            <person name="Grigoriev I.V."/>
            <person name="Kubicek C.P."/>
            <person name="Druzhinina I.S."/>
        </authorList>
    </citation>
    <scope>NUCLEOTIDE SEQUENCE [LARGE SCALE GENOMIC DNA]</scope>
    <source>
        <strain evidence="1 2">CBS 226.95</strain>
    </source>
</reference>
<name>A0A2T4AW67_TRIHA</name>
<dbReference type="RefSeq" id="XP_024780956.1">
    <property type="nucleotide sequence ID" value="XM_024913421.1"/>
</dbReference>
<evidence type="ECO:0000313" key="1">
    <source>
        <dbReference type="EMBL" id="PTB61279.1"/>
    </source>
</evidence>
<accession>A0A2T4AW67</accession>
<proteinExistence type="predicted"/>
<dbReference type="GeneID" id="36621983"/>
<dbReference type="AlphaFoldDB" id="A0A2T4AW67"/>
<gene>
    <name evidence="1" type="ORF">M431DRAFT_208277</name>
</gene>
<dbReference type="EMBL" id="KZ679675">
    <property type="protein sequence ID" value="PTB61279.1"/>
    <property type="molecule type" value="Genomic_DNA"/>
</dbReference>
<evidence type="ECO:0000313" key="2">
    <source>
        <dbReference type="Proteomes" id="UP000241690"/>
    </source>
</evidence>
<keyword evidence="2" id="KW-1185">Reference proteome</keyword>
<protein>
    <submittedName>
        <fullName evidence="1">Uncharacterized protein</fullName>
    </submittedName>
</protein>